<dbReference type="RefSeq" id="WP_425309825.1">
    <property type="nucleotide sequence ID" value="NZ_CP154795.1"/>
</dbReference>
<evidence type="ECO:0000313" key="3">
    <source>
        <dbReference type="Proteomes" id="UP001442841"/>
    </source>
</evidence>
<keyword evidence="3" id="KW-1185">Reference proteome</keyword>
<protein>
    <recommendedName>
        <fullName evidence="4">Phage holin family protein</fullName>
    </recommendedName>
</protein>
<feature type="transmembrane region" description="Helical" evidence="1">
    <location>
        <begin position="42"/>
        <end position="61"/>
    </location>
</feature>
<sequence length="74" mass="8117">MRHLTWPDTFGQRFVLALVINLLIACAATFVAAILWGPLLVLTLGLWVIAAVVFALITAAVTKPGESFWKPLLR</sequence>
<keyword evidence="1" id="KW-0812">Transmembrane</keyword>
<gene>
    <name evidence="2" type="ORF">AADG42_14025</name>
</gene>
<name>A0ABZ3FRM2_9ACTN</name>
<evidence type="ECO:0008006" key="4">
    <source>
        <dbReference type="Google" id="ProtNLM"/>
    </source>
</evidence>
<dbReference type="EMBL" id="CP154795">
    <property type="protein sequence ID" value="XAN08370.1"/>
    <property type="molecule type" value="Genomic_DNA"/>
</dbReference>
<accession>A0ABZ3FRM2</accession>
<proteinExistence type="predicted"/>
<keyword evidence="1" id="KW-1133">Transmembrane helix</keyword>
<dbReference type="PROSITE" id="PS51257">
    <property type="entry name" value="PROKAR_LIPOPROTEIN"/>
    <property type="match status" value="1"/>
</dbReference>
<feature type="transmembrane region" description="Helical" evidence="1">
    <location>
        <begin position="14"/>
        <end position="36"/>
    </location>
</feature>
<dbReference type="Proteomes" id="UP001442841">
    <property type="component" value="Chromosome"/>
</dbReference>
<keyword evidence="1" id="KW-0472">Membrane</keyword>
<organism evidence="2 3">
    <name type="scientific">Ammonicoccus fulvus</name>
    <dbReference type="NCBI Taxonomy" id="3138240"/>
    <lineage>
        <taxon>Bacteria</taxon>
        <taxon>Bacillati</taxon>
        <taxon>Actinomycetota</taxon>
        <taxon>Actinomycetes</taxon>
        <taxon>Propionibacteriales</taxon>
        <taxon>Propionibacteriaceae</taxon>
        <taxon>Ammonicoccus</taxon>
    </lineage>
</organism>
<evidence type="ECO:0000256" key="1">
    <source>
        <dbReference type="SAM" id="Phobius"/>
    </source>
</evidence>
<evidence type="ECO:0000313" key="2">
    <source>
        <dbReference type="EMBL" id="XAN08370.1"/>
    </source>
</evidence>
<reference evidence="2 3" key="1">
    <citation type="submission" date="2024-04" db="EMBL/GenBank/DDBJ databases">
        <title>Isolation of an actinomycete strain from pig manure.</title>
        <authorList>
            <person name="Gong T."/>
            <person name="Yu Z."/>
            <person name="An M."/>
            <person name="Wei C."/>
            <person name="Yang W."/>
            <person name="Liu L."/>
        </authorList>
    </citation>
    <scope>NUCLEOTIDE SEQUENCE [LARGE SCALE GENOMIC DNA]</scope>
    <source>
        <strain evidence="2 3">ZF39</strain>
    </source>
</reference>